<dbReference type="Pfam" id="PF10017">
    <property type="entry name" value="Methyltransf_33"/>
    <property type="match status" value="1"/>
</dbReference>
<dbReference type="InterPro" id="IPR051128">
    <property type="entry name" value="EgtD_Methyltrsf_superfamily"/>
</dbReference>
<dbReference type="PATRIC" id="fig|1813736.3.peg.4820"/>
<keyword evidence="2 4" id="KW-0808">Transferase</keyword>
<dbReference type="InterPro" id="IPR029063">
    <property type="entry name" value="SAM-dependent_MTases_sf"/>
</dbReference>
<evidence type="ECO:0000313" key="5">
    <source>
        <dbReference type="Proteomes" id="UP000076079"/>
    </source>
</evidence>
<dbReference type="NCBIfam" id="TIGR03438">
    <property type="entry name" value="egtD_ergothio"/>
    <property type="match status" value="1"/>
</dbReference>
<dbReference type="InterPro" id="IPR017804">
    <property type="entry name" value="MeTrfase_EgtD-like"/>
</dbReference>
<dbReference type="PANTHER" id="PTHR43397">
    <property type="entry name" value="ERGOTHIONEINE BIOSYNTHESIS PROTEIN 1"/>
    <property type="match status" value="1"/>
</dbReference>
<sequence length="343" mass="37221">MSPASPMRLVPPSPALRDRVPVRGPAAATTATLTFAEEVAALLRDRPRRLPAHALYDALGSSLFDAICHLPWYPITRAETALLQTHRLAILEAAGRRPRVVELGPGNGEKLATLMQDGSGDDPAFDVHLVDVSATALDAASARLRRLPGVAVHTHVARYEVGLREVTLSRTAGETLLVAFLGSNIGNFDPPEAAALLQDIRGAMERGDTLLIGADLVKPVEQLQAAYDDPLGVTAAFNCNLLVRLNRELGADFDLEHFAHDARWNSRAQRMEMHLVSLAQQRVHVPGAKLVLDFHAGETIWTESSYKYESATFGETLWEAGFSTIASWQDQDAGFLLTLAAAR</sequence>
<reference evidence="4 5" key="1">
    <citation type="journal article" date="2016" name="Genome Announc.">
        <title>First Complete Genome Sequence of a Subdivision 6 Acidobacterium Strain.</title>
        <authorList>
            <person name="Huang S."/>
            <person name="Vieira S."/>
            <person name="Bunk B."/>
            <person name="Riedel T."/>
            <person name="Sproer C."/>
            <person name="Overmann J."/>
        </authorList>
    </citation>
    <scope>NUCLEOTIDE SEQUENCE [LARGE SCALE GENOMIC DNA]</scope>
    <source>
        <strain evidence="5">DSM 100886 HEG_-6_39</strain>
    </source>
</reference>
<dbReference type="Proteomes" id="UP000076079">
    <property type="component" value="Chromosome"/>
</dbReference>
<dbReference type="KEGG" id="abac:LuPra_04570"/>
<dbReference type="RefSeq" id="WP_110172881.1">
    <property type="nucleotide sequence ID" value="NZ_CP015136.1"/>
</dbReference>
<dbReference type="OrthoDB" id="5289726at2"/>
<keyword evidence="1 4" id="KW-0489">Methyltransferase</keyword>
<proteinExistence type="predicted"/>
<dbReference type="SUPFAM" id="SSF53335">
    <property type="entry name" value="S-adenosyl-L-methionine-dependent methyltransferases"/>
    <property type="match status" value="2"/>
</dbReference>
<dbReference type="EMBL" id="CP015136">
    <property type="protein sequence ID" value="AMY11320.1"/>
    <property type="molecule type" value="Genomic_DNA"/>
</dbReference>
<evidence type="ECO:0000259" key="3">
    <source>
        <dbReference type="Pfam" id="PF10017"/>
    </source>
</evidence>
<dbReference type="EC" id="2.1.1.44" evidence="4"/>
<dbReference type="InterPro" id="IPR019257">
    <property type="entry name" value="MeTrfase_dom"/>
</dbReference>
<dbReference type="Gene3D" id="3.40.50.150">
    <property type="entry name" value="Vaccinia Virus protein VP39"/>
    <property type="match status" value="1"/>
</dbReference>
<protein>
    <submittedName>
        <fullName evidence="4">Histidine-specific methyltransferase EgtD</fullName>
        <ecNumber evidence="4">2.1.1.44</ecNumber>
    </submittedName>
</protein>
<dbReference type="STRING" id="1855912.LuPra_04570"/>
<feature type="domain" description="Histidine-specific methyltransferase SAM-dependent" evidence="3">
    <location>
        <begin position="35"/>
        <end position="340"/>
    </location>
</feature>
<name>A0A143PTA5_LUTPR</name>
<evidence type="ECO:0000256" key="1">
    <source>
        <dbReference type="ARBA" id="ARBA00022603"/>
    </source>
</evidence>
<dbReference type="GO" id="GO:0052706">
    <property type="term" value="F:L-histidine N(alpha)-methyltransferase activity"/>
    <property type="evidence" value="ECO:0007669"/>
    <property type="project" value="UniProtKB-EC"/>
</dbReference>
<gene>
    <name evidence="4" type="primary">egtD</name>
    <name evidence="4" type="ORF">LuPra_04570</name>
</gene>
<dbReference type="GO" id="GO:0032259">
    <property type="term" value="P:methylation"/>
    <property type="evidence" value="ECO:0007669"/>
    <property type="project" value="UniProtKB-KW"/>
</dbReference>
<evidence type="ECO:0000313" key="4">
    <source>
        <dbReference type="EMBL" id="AMY11320.1"/>
    </source>
</evidence>
<dbReference type="AlphaFoldDB" id="A0A143PTA5"/>
<dbReference type="PANTHER" id="PTHR43397:SF1">
    <property type="entry name" value="ERGOTHIONEINE BIOSYNTHESIS PROTEIN 1"/>
    <property type="match status" value="1"/>
</dbReference>
<dbReference type="InterPro" id="IPR035094">
    <property type="entry name" value="EgtD"/>
</dbReference>
<keyword evidence="5" id="KW-1185">Reference proteome</keyword>
<organism evidence="4 5">
    <name type="scientific">Luteitalea pratensis</name>
    <dbReference type="NCBI Taxonomy" id="1855912"/>
    <lineage>
        <taxon>Bacteria</taxon>
        <taxon>Pseudomonadati</taxon>
        <taxon>Acidobacteriota</taxon>
        <taxon>Vicinamibacteria</taxon>
        <taxon>Vicinamibacterales</taxon>
        <taxon>Vicinamibacteraceae</taxon>
        <taxon>Luteitalea</taxon>
    </lineage>
</organism>
<evidence type="ECO:0000256" key="2">
    <source>
        <dbReference type="ARBA" id="ARBA00022679"/>
    </source>
</evidence>
<reference evidence="5" key="2">
    <citation type="submission" date="2016-04" db="EMBL/GenBank/DDBJ databases">
        <title>First Complete Genome Sequence of a Subdivision 6 Acidobacterium.</title>
        <authorList>
            <person name="Huang S."/>
            <person name="Vieira S."/>
            <person name="Bunk B."/>
            <person name="Riedel T."/>
            <person name="Sproeer C."/>
            <person name="Overmann J."/>
        </authorList>
    </citation>
    <scope>NUCLEOTIDE SEQUENCE [LARGE SCALE GENOMIC DNA]</scope>
    <source>
        <strain evidence="5">DSM 100886 HEG_-6_39</strain>
    </source>
</reference>
<dbReference type="PIRSF" id="PIRSF018005">
    <property type="entry name" value="UCP018005"/>
    <property type="match status" value="1"/>
</dbReference>
<accession>A0A143PTA5</accession>